<evidence type="ECO:0000256" key="1">
    <source>
        <dbReference type="SAM" id="MobiDB-lite"/>
    </source>
</evidence>
<dbReference type="InterPro" id="IPR011989">
    <property type="entry name" value="ARM-like"/>
</dbReference>
<dbReference type="SUPFAM" id="SSF48371">
    <property type="entry name" value="ARM repeat"/>
    <property type="match status" value="1"/>
</dbReference>
<name>A0ABW6U2B9_9ACTN</name>
<dbReference type="Proteomes" id="UP001602123">
    <property type="component" value="Unassembled WGS sequence"/>
</dbReference>
<evidence type="ECO:0008006" key="4">
    <source>
        <dbReference type="Google" id="ProtNLM"/>
    </source>
</evidence>
<accession>A0ABW6U2B9</accession>
<proteinExistence type="predicted"/>
<gene>
    <name evidence="2" type="ORF">ACFYZM_18595</name>
</gene>
<evidence type="ECO:0000313" key="3">
    <source>
        <dbReference type="Proteomes" id="UP001602123"/>
    </source>
</evidence>
<organism evidence="2 3">
    <name type="scientific">Streptomyces nondiastaticus</name>
    <dbReference type="NCBI Taxonomy" id="3154512"/>
    <lineage>
        <taxon>Bacteria</taxon>
        <taxon>Bacillati</taxon>
        <taxon>Actinomycetota</taxon>
        <taxon>Actinomycetes</taxon>
        <taxon>Kitasatosporales</taxon>
        <taxon>Streptomycetaceae</taxon>
        <taxon>Streptomyces</taxon>
    </lineage>
</organism>
<evidence type="ECO:0000313" key="2">
    <source>
        <dbReference type="EMBL" id="MFF4218272.1"/>
    </source>
</evidence>
<feature type="region of interest" description="Disordered" evidence="1">
    <location>
        <begin position="26"/>
        <end position="49"/>
    </location>
</feature>
<dbReference type="EMBL" id="JBIAUT010000006">
    <property type="protein sequence ID" value="MFF4218272.1"/>
    <property type="molecule type" value="Genomic_DNA"/>
</dbReference>
<dbReference type="InterPro" id="IPR016024">
    <property type="entry name" value="ARM-type_fold"/>
</dbReference>
<dbReference type="Gene3D" id="1.25.10.10">
    <property type="entry name" value="Leucine-rich Repeat Variant"/>
    <property type="match status" value="1"/>
</dbReference>
<reference evidence="2 3" key="1">
    <citation type="submission" date="2024-10" db="EMBL/GenBank/DDBJ databases">
        <title>The Natural Products Discovery Center: Release of the First 8490 Sequenced Strains for Exploring Actinobacteria Biosynthetic Diversity.</title>
        <authorList>
            <person name="Kalkreuter E."/>
            <person name="Kautsar S.A."/>
            <person name="Yang D."/>
            <person name="Bader C.D."/>
            <person name="Teijaro C.N."/>
            <person name="Fluegel L."/>
            <person name="Davis C.M."/>
            <person name="Simpson J.R."/>
            <person name="Lauterbach L."/>
            <person name="Steele A.D."/>
            <person name="Gui C."/>
            <person name="Meng S."/>
            <person name="Li G."/>
            <person name="Viehrig K."/>
            <person name="Ye F."/>
            <person name="Su P."/>
            <person name="Kiefer A.F."/>
            <person name="Nichols A."/>
            <person name="Cepeda A.J."/>
            <person name="Yan W."/>
            <person name="Fan B."/>
            <person name="Jiang Y."/>
            <person name="Adhikari A."/>
            <person name="Zheng C.-J."/>
            <person name="Schuster L."/>
            <person name="Cowan T.M."/>
            <person name="Smanski M.J."/>
            <person name="Chevrette M.G."/>
            <person name="De Carvalho L.P.S."/>
            <person name="Shen B."/>
        </authorList>
    </citation>
    <scope>NUCLEOTIDE SEQUENCE [LARGE SCALE GENOMIC DNA]</scope>
    <source>
        <strain evidence="2 3">NPDC001650</strain>
    </source>
</reference>
<sequence>MAVPGVDAAGTGSEALGTVPCDQDRLESACSGHSEHSEHSGHSDDSGREAARVLRRLARKGGEATEEDCFPLFDLLAPDGGGASRPAAAALPFVVGLATDPGMGARTELVGLLVVLHRAAAKAGPHQVDPEWPAAWQRHRPAMQALHADPDPAVRRAAISLVAGVPALAELCRAEAQPAVRVPLLLALGAVAAAVAAGSAAEAAPSARTEREAYEAYEATRAVLAAALEDTHPAVRVAAVHACALLDPLSPVRYAGLLVEAFSGATAPAAFEEAWYTPRGDEPWLREPVVAGTAGLFDDAPQAGTSFVAGLVDAARRTEDTALCSAALDVAWRLLVHRPSTGPALLPLAGELLAHPDGAVRLGAAHILAVLGPRAAPHADRLAALLDDPGEDEYIDGTVGEYARWALARIGDARALPGLVERLYQPYREGYSGGWIVGSPRRPDIDDVLVPLREHADALMPALLEAMRHDAAHYDGNGLLTRTFLRILKAWGEASLPALPDVVALLDDTRYSLDAAEALAAMGRAAASAEPALRRCAVLDAPANHCLVAWAAWRIGGDGPSPVRLLGDALNEEGPFHGPVHLLADFGRAAAPYAERVRRIMDHADAWSRVQAAGTLWALTGEPGPSVRALEEYVLQFADDHDDGYLTFGDALDVLTRIGTVTPAIRAALYTIKATDRRLSARPGYLAVLQDEGLRAAIEDVLTLTRSEP</sequence>
<keyword evidence="3" id="KW-1185">Reference proteome</keyword>
<protein>
    <recommendedName>
        <fullName evidence="4">HEAT repeat domain-containing protein</fullName>
    </recommendedName>
</protein>
<dbReference type="RefSeq" id="WP_388628356.1">
    <property type="nucleotide sequence ID" value="NZ_JBIAUT010000006.1"/>
</dbReference>
<comment type="caution">
    <text evidence="2">The sequence shown here is derived from an EMBL/GenBank/DDBJ whole genome shotgun (WGS) entry which is preliminary data.</text>
</comment>